<accession>A0A4Y1ZHH1</accession>
<dbReference type="AlphaFoldDB" id="A0A4Y1ZHH1"/>
<sequence length="48" mass="5617">MLHLSLLASMSLFAGKYTYLFKKREQNSIANAKMYRKNLVNEQLNHCP</sequence>
<evidence type="ECO:0000313" key="2">
    <source>
        <dbReference type="Proteomes" id="UP000319716"/>
    </source>
</evidence>
<proteinExistence type="predicted"/>
<name>A0A4Y1ZHH1_9BACL</name>
<dbReference type="EMBL" id="BEXB01000053">
    <property type="protein sequence ID" value="GAY78585.1"/>
    <property type="molecule type" value="Genomic_DNA"/>
</dbReference>
<protein>
    <submittedName>
        <fullName evidence="1">Uncharacterized protein</fullName>
    </submittedName>
</protein>
<organism evidence="1 2">
    <name type="scientific">Sporolactobacillus inulinus</name>
    <dbReference type="NCBI Taxonomy" id="2078"/>
    <lineage>
        <taxon>Bacteria</taxon>
        <taxon>Bacillati</taxon>
        <taxon>Bacillota</taxon>
        <taxon>Bacilli</taxon>
        <taxon>Bacillales</taxon>
        <taxon>Sporolactobacillaceae</taxon>
        <taxon>Sporolactobacillus</taxon>
    </lineage>
</organism>
<reference evidence="1 2" key="1">
    <citation type="submission" date="2017-11" db="EMBL/GenBank/DDBJ databases">
        <title>Draft Genome Sequence of Sporolactobacillus inulinus NBRC 111894 Isolated from Koso, a Japanese Sugar-Vegetable Fermented Beverage.</title>
        <authorList>
            <person name="Chiou T.Y."/>
            <person name="Oshima K."/>
            <person name="Suda W."/>
            <person name="Hattori M."/>
            <person name="Takahashi T."/>
        </authorList>
    </citation>
    <scope>NUCLEOTIDE SEQUENCE [LARGE SCALE GENOMIC DNA]</scope>
    <source>
        <strain evidence="1 2">NBRC111894</strain>
    </source>
</reference>
<dbReference type="Proteomes" id="UP000319716">
    <property type="component" value="Unassembled WGS sequence"/>
</dbReference>
<comment type="caution">
    <text evidence="1">The sequence shown here is derived from an EMBL/GenBank/DDBJ whole genome shotgun (WGS) entry which is preliminary data.</text>
</comment>
<gene>
    <name evidence="1" type="ORF">NBRC111894_4139</name>
</gene>
<evidence type="ECO:0000313" key="1">
    <source>
        <dbReference type="EMBL" id="GAY78585.1"/>
    </source>
</evidence>